<dbReference type="AlphaFoldDB" id="A0A1J5SS25"/>
<feature type="transmembrane region" description="Helical" evidence="1">
    <location>
        <begin position="36"/>
        <end position="56"/>
    </location>
</feature>
<proteinExistence type="predicted"/>
<reference evidence="2" key="1">
    <citation type="submission" date="2016-10" db="EMBL/GenBank/DDBJ databases">
        <title>Sequence of Gallionella enrichment culture.</title>
        <authorList>
            <person name="Poehlein A."/>
            <person name="Muehling M."/>
            <person name="Daniel R."/>
        </authorList>
    </citation>
    <scope>NUCLEOTIDE SEQUENCE</scope>
</reference>
<comment type="caution">
    <text evidence="2">The sequence shown here is derived from an EMBL/GenBank/DDBJ whole genome shotgun (WGS) entry which is preliminary data.</text>
</comment>
<accession>A0A1J5SS25</accession>
<sequence>MASSLYRLVRKIREINHRYSKPHIVMSRGVKISLMALRVYLLLLVGLFVYKFILILS</sequence>
<keyword evidence="1" id="KW-0472">Membrane</keyword>
<evidence type="ECO:0000256" key="1">
    <source>
        <dbReference type="SAM" id="Phobius"/>
    </source>
</evidence>
<keyword evidence="1" id="KW-1133">Transmembrane helix</keyword>
<gene>
    <name evidence="2" type="ORF">GALL_110730</name>
</gene>
<keyword evidence="1" id="KW-0812">Transmembrane</keyword>
<protein>
    <submittedName>
        <fullName evidence="2">Uncharacterized protein</fullName>
    </submittedName>
</protein>
<organism evidence="2">
    <name type="scientific">mine drainage metagenome</name>
    <dbReference type="NCBI Taxonomy" id="410659"/>
    <lineage>
        <taxon>unclassified sequences</taxon>
        <taxon>metagenomes</taxon>
        <taxon>ecological metagenomes</taxon>
    </lineage>
</organism>
<dbReference type="EMBL" id="MLJW01000041">
    <property type="protein sequence ID" value="OIR06824.1"/>
    <property type="molecule type" value="Genomic_DNA"/>
</dbReference>
<name>A0A1J5SS25_9ZZZZ</name>
<evidence type="ECO:0000313" key="2">
    <source>
        <dbReference type="EMBL" id="OIR06824.1"/>
    </source>
</evidence>